<reference evidence="2 3" key="1">
    <citation type="journal article" date="2012" name="Nat. Biotechnol.">
        <title>Draft genome sequence of pigeonpea (Cajanus cajan), an orphan legume crop of resource-poor farmers.</title>
        <authorList>
            <person name="Varshney R.K."/>
            <person name="Chen W."/>
            <person name="Li Y."/>
            <person name="Bharti A.K."/>
            <person name="Saxena R.K."/>
            <person name="Schlueter J.A."/>
            <person name="Donoghue M.T."/>
            <person name="Azam S."/>
            <person name="Fan G."/>
            <person name="Whaley A.M."/>
            <person name="Farmer A.D."/>
            <person name="Sheridan J."/>
            <person name="Iwata A."/>
            <person name="Tuteja R."/>
            <person name="Penmetsa R.V."/>
            <person name="Wu W."/>
            <person name="Upadhyaya H.D."/>
            <person name="Yang S.P."/>
            <person name="Shah T."/>
            <person name="Saxena K.B."/>
            <person name="Michael T."/>
            <person name="McCombie W.R."/>
            <person name="Yang B."/>
            <person name="Zhang G."/>
            <person name="Yang H."/>
            <person name="Wang J."/>
            <person name="Spillane C."/>
            <person name="Cook D.R."/>
            <person name="May G.D."/>
            <person name="Xu X."/>
            <person name="Jackson S.A."/>
        </authorList>
    </citation>
    <scope>NUCLEOTIDE SEQUENCE [LARGE SCALE GENOMIC DNA]</scope>
    <source>
        <strain evidence="3">cv. Asha</strain>
    </source>
</reference>
<evidence type="ECO:0000313" key="3">
    <source>
        <dbReference type="Proteomes" id="UP000075243"/>
    </source>
</evidence>
<gene>
    <name evidence="2" type="ORF">KK1_004999</name>
</gene>
<organism evidence="2 3">
    <name type="scientific">Cajanus cajan</name>
    <name type="common">Pigeon pea</name>
    <name type="synonym">Cajanus indicus</name>
    <dbReference type="NCBI Taxonomy" id="3821"/>
    <lineage>
        <taxon>Eukaryota</taxon>
        <taxon>Viridiplantae</taxon>
        <taxon>Streptophyta</taxon>
        <taxon>Embryophyta</taxon>
        <taxon>Tracheophyta</taxon>
        <taxon>Spermatophyta</taxon>
        <taxon>Magnoliopsida</taxon>
        <taxon>eudicotyledons</taxon>
        <taxon>Gunneridae</taxon>
        <taxon>Pentapetalae</taxon>
        <taxon>rosids</taxon>
        <taxon>fabids</taxon>
        <taxon>Fabales</taxon>
        <taxon>Fabaceae</taxon>
        <taxon>Papilionoideae</taxon>
        <taxon>50 kb inversion clade</taxon>
        <taxon>NPAAA clade</taxon>
        <taxon>indigoferoid/millettioid clade</taxon>
        <taxon>Phaseoleae</taxon>
        <taxon>Cajanus</taxon>
    </lineage>
</organism>
<dbReference type="AlphaFoldDB" id="A0A151TZG6"/>
<dbReference type="PANTHER" id="PTHR42648">
    <property type="entry name" value="TRANSPOSASE, PUTATIVE-RELATED"/>
    <property type="match status" value="1"/>
</dbReference>
<protein>
    <recommendedName>
        <fullName evidence="1">hAT-like transposase RNase-H fold domain-containing protein</fullName>
    </recommendedName>
</protein>
<dbReference type="GO" id="GO:0003677">
    <property type="term" value="F:DNA binding"/>
    <property type="evidence" value="ECO:0007669"/>
    <property type="project" value="InterPro"/>
</dbReference>
<dbReference type="InterPro" id="IPR012337">
    <property type="entry name" value="RNaseH-like_sf"/>
</dbReference>
<keyword evidence="3" id="KW-1185">Reference proteome</keyword>
<evidence type="ECO:0000259" key="1">
    <source>
        <dbReference type="Pfam" id="PF14372"/>
    </source>
</evidence>
<sequence length="252" mass="29698">MDLFGPTATLTLGGKKYGIVIIDGYFRYTWVFFLGHKHESFRVFEIFCKHVQNDYDKYWGKLDRLNMLLLIALVLHPRYKLKFMHWLINQIVDGVVAFNLKDKVESSMTLLFEEYNGGRNEFEANSQEARLNEEASDNPYDFKQFFKQKKVFYLLTSLGPEYETFATTMLKPRRPSYSELVSQLQSLDQRRKWFSSRAKMQTCFPPQVAFYGQQQKSHQFFPQNRGNSQTFTSTGRGFKLNNQVTKIKIHTP</sequence>
<dbReference type="PANTHER" id="PTHR42648:SF21">
    <property type="entry name" value="CYSTEINE-RICH RLK (RECEPTOR-LIKE PROTEIN KINASE) 8"/>
    <property type="match status" value="1"/>
</dbReference>
<dbReference type="SUPFAM" id="SSF53098">
    <property type="entry name" value="Ribonuclease H-like"/>
    <property type="match status" value="1"/>
</dbReference>
<dbReference type="InterPro" id="IPR025525">
    <property type="entry name" value="hAT-like_transposase_RNase-H"/>
</dbReference>
<accession>A0A151TZG6</accession>
<feature type="domain" description="hAT-like transposase RNase-H fold" evidence="1">
    <location>
        <begin position="43"/>
        <end position="115"/>
    </location>
</feature>
<proteinExistence type="predicted"/>
<evidence type="ECO:0000313" key="2">
    <source>
        <dbReference type="EMBL" id="KYP72411.1"/>
    </source>
</evidence>
<name>A0A151TZG6_CAJCA</name>
<dbReference type="Pfam" id="PF14372">
    <property type="entry name" value="hAT-like_RNase-H"/>
    <property type="match status" value="1"/>
</dbReference>
<dbReference type="Gramene" id="C.cajan_04879.t">
    <property type="protein sequence ID" value="C.cajan_04879.t"/>
    <property type="gene ID" value="C.cajan_04879"/>
</dbReference>
<dbReference type="InterPro" id="IPR039537">
    <property type="entry name" value="Retrotran_Ty1/copia-like"/>
</dbReference>
<dbReference type="Proteomes" id="UP000075243">
    <property type="component" value="Chromosome 2"/>
</dbReference>
<dbReference type="EMBL" id="CM003604">
    <property type="protein sequence ID" value="KYP72411.1"/>
    <property type="molecule type" value="Genomic_DNA"/>
</dbReference>